<dbReference type="InterPro" id="IPR042070">
    <property type="entry name" value="PucR_C-HTH_sf"/>
</dbReference>
<feature type="domain" description="PucR-like N-terminal" evidence="2">
    <location>
        <begin position="28"/>
        <end position="193"/>
    </location>
</feature>
<dbReference type="Pfam" id="PF13556">
    <property type="entry name" value="HTH_30"/>
    <property type="match status" value="1"/>
</dbReference>
<dbReference type="PANTHER" id="PTHR33744">
    <property type="entry name" value="CARBOHYDRATE DIACID REGULATOR"/>
    <property type="match status" value="1"/>
</dbReference>
<organism evidence="3 4">
    <name type="scientific">Candidatus Phosphoribacter hodrii</name>
    <dbReference type="NCBI Taxonomy" id="2953743"/>
    <lineage>
        <taxon>Bacteria</taxon>
        <taxon>Bacillati</taxon>
        <taxon>Actinomycetota</taxon>
        <taxon>Actinomycetes</taxon>
        <taxon>Micrococcales</taxon>
        <taxon>Dermatophilaceae</taxon>
        <taxon>Candidatus Phosphoribacter</taxon>
    </lineage>
</organism>
<evidence type="ECO:0000259" key="1">
    <source>
        <dbReference type="Pfam" id="PF13556"/>
    </source>
</evidence>
<evidence type="ECO:0000313" key="4">
    <source>
        <dbReference type="Proteomes" id="UP000726105"/>
    </source>
</evidence>
<dbReference type="InterPro" id="IPR025736">
    <property type="entry name" value="PucR_C-HTH_dom"/>
</dbReference>
<reference evidence="3 4" key="1">
    <citation type="submission" date="2020-10" db="EMBL/GenBank/DDBJ databases">
        <title>Connecting structure to function with the recovery of over 1000 high-quality activated sludge metagenome-assembled genomes encoding full-length rRNA genes using long-read sequencing.</title>
        <authorList>
            <person name="Singleton C.M."/>
            <person name="Petriglieri F."/>
            <person name="Kristensen J.M."/>
            <person name="Kirkegaard R.H."/>
            <person name="Michaelsen T.Y."/>
            <person name="Andersen M.H."/>
            <person name="Karst S.M."/>
            <person name="Dueholm M.S."/>
            <person name="Nielsen P.H."/>
            <person name="Albertsen M."/>
        </authorList>
    </citation>
    <scope>NUCLEOTIDE SEQUENCE [LARGE SCALE GENOMIC DNA]</scope>
    <source>
        <strain evidence="3">Ega_18-Q3-R5-49_MAXAC.001</strain>
    </source>
</reference>
<proteinExistence type="predicted"/>
<gene>
    <name evidence="3" type="ORF">IPI13_03775</name>
</gene>
<comment type="caution">
    <text evidence="3">The sequence shown here is derived from an EMBL/GenBank/DDBJ whole genome shotgun (WGS) entry which is preliminary data.</text>
</comment>
<dbReference type="AlphaFoldDB" id="A0A935ITM9"/>
<evidence type="ECO:0000259" key="2">
    <source>
        <dbReference type="Pfam" id="PF25906"/>
    </source>
</evidence>
<dbReference type="Gene3D" id="1.10.10.2840">
    <property type="entry name" value="PucR C-terminal helix-turn-helix domain"/>
    <property type="match status" value="1"/>
</dbReference>
<sequence length="417" mass="45338">MSVTPRAPRTPRTPPSAVPAVTSLALEQDVFERLRGVVPRVAAEAVETIMREVPSYARPFSDAMGARIRTAVELALVNFLELARVGSGTDPAEPIAPSTAAAYELGRGEARSGRSMDALQAAYRVGARVCWRGLSREAVATGVPAATLGAFAELVFAYIDALSSASISGHADELATAGRARERYRDRLAALLVGGGEEADLVAAARRADWHPPRSLTAVLLPEGQLRAVLGLLDARTLAMSTEPAGVDDEDAGVLLVPDATGRDRERLVRQLEGRGAIIGPERPWLQVHRSFQRVLRAREFLPQPNSRGTLDTDDLLAELLLSADPEALADLRARALAPLASVRPTVRLRLEETLRSWLLHHGRRELIAAHLFVHPQTVRYRMAQLRELFGDRLDDPEEVLRLTMALALQPTRPPTP</sequence>
<protein>
    <submittedName>
        <fullName evidence="3">Helix-turn-helix domain-containing protein</fullName>
    </submittedName>
</protein>
<dbReference type="EMBL" id="JADJIB010000001">
    <property type="protein sequence ID" value="MBK7272302.1"/>
    <property type="molecule type" value="Genomic_DNA"/>
</dbReference>
<dbReference type="Pfam" id="PF25906">
    <property type="entry name" value="PucR-like_N"/>
    <property type="match status" value="1"/>
</dbReference>
<dbReference type="PANTHER" id="PTHR33744:SF1">
    <property type="entry name" value="DNA-BINDING TRANSCRIPTIONAL ACTIVATOR ADER"/>
    <property type="match status" value="1"/>
</dbReference>
<dbReference type="InterPro" id="IPR051448">
    <property type="entry name" value="CdaR-like_regulators"/>
</dbReference>
<feature type="domain" description="PucR C-terminal helix-turn-helix" evidence="1">
    <location>
        <begin position="352"/>
        <end position="408"/>
    </location>
</feature>
<accession>A0A935ITM9</accession>
<dbReference type="Proteomes" id="UP000726105">
    <property type="component" value="Unassembled WGS sequence"/>
</dbReference>
<dbReference type="InterPro" id="IPR058663">
    <property type="entry name" value="PucR-like_N"/>
</dbReference>
<evidence type="ECO:0000313" key="3">
    <source>
        <dbReference type="EMBL" id="MBK7272302.1"/>
    </source>
</evidence>
<name>A0A935ITM9_9MICO</name>